<proteinExistence type="predicted"/>
<reference evidence="1" key="2">
    <citation type="submission" date="2020-11" db="EMBL/GenBank/DDBJ databases">
        <authorList>
            <person name="McCartney M.A."/>
            <person name="Auch B."/>
            <person name="Kono T."/>
            <person name="Mallez S."/>
            <person name="Becker A."/>
            <person name="Gohl D.M."/>
            <person name="Silverstein K.A.T."/>
            <person name="Koren S."/>
            <person name="Bechman K.B."/>
            <person name="Herman A."/>
            <person name="Abrahante J.E."/>
            <person name="Garbe J."/>
        </authorList>
    </citation>
    <scope>NUCLEOTIDE SEQUENCE</scope>
    <source>
        <strain evidence="1">Duluth1</strain>
        <tissue evidence="1">Whole animal</tissue>
    </source>
</reference>
<evidence type="ECO:0000313" key="1">
    <source>
        <dbReference type="EMBL" id="KAH3846790.1"/>
    </source>
</evidence>
<evidence type="ECO:0000313" key="2">
    <source>
        <dbReference type="Proteomes" id="UP000828390"/>
    </source>
</evidence>
<gene>
    <name evidence="1" type="ORF">DPMN_089097</name>
</gene>
<organism evidence="1 2">
    <name type="scientific">Dreissena polymorpha</name>
    <name type="common">Zebra mussel</name>
    <name type="synonym">Mytilus polymorpha</name>
    <dbReference type="NCBI Taxonomy" id="45954"/>
    <lineage>
        <taxon>Eukaryota</taxon>
        <taxon>Metazoa</taxon>
        <taxon>Spiralia</taxon>
        <taxon>Lophotrochozoa</taxon>
        <taxon>Mollusca</taxon>
        <taxon>Bivalvia</taxon>
        <taxon>Autobranchia</taxon>
        <taxon>Heteroconchia</taxon>
        <taxon>Euheterodonta</taxon>
        <taxon>Imparidentia</taxon>
        <taxon>Neoheterodontei</taxon>
        <taxon>Myida</taxon>
        <taxon>Dreissenoidea</taxon>
        <taxon>Dreissenidae</taxon>
        <taxon>Dreissena</taxon>
    </lineage>
</organism>
<dbReference type="EMBL" id="JAIWYP010000003">
    <property type="protein sequence ID" value="KAH3846790.1"/>
    <property type="molecule type" value="Genomic_DNA"/>
</dbReference>
<protein>
    <recommendedName>
        <fullName evidence="3">Lectin</fullName>
    </recommendedName>
</protein>
<reference evidence="1" key="1">
    <citation type="journal article" date="2019" name="bioRxiv">
        <title>The Genome of the Zebra Mussel, Dreissena polymorpha: A Resource for Invasive Species Research.</title>
        <authorList>
            <person name="McCartney M.A."/>
            <person name="Auch B."/>
            <person name="Kono T."/>
            <person name="Mallez S."/>
            <person name="Zhang Y."/>
            <person name="Obille A."/>
            <person name="Becker A."/>
            <person name="Abrahante J.E."/>
            <person name="Garbe J."/>
            <person name="Badalamenti J.P."/>
            <person name="Herman A."/>
            <person name="Mangelson H."/>
            <person name="Liachko I."/>
            <person name="Sullivan S."/>
            <person name="Sone E.D."/>
            <person name="Koren S."/>
            <person name="Silverstein K.A.T."/>
            <person name="Beckman K.B."/>
            <person name="Gohl D.M."/>
        </authorList>
    </citation>
    <scope>NUCLEOTIDE SEQUENCE</scope>
    <source>
        <strain evidence="1">Duluth1</strain>
        <tissue evidence="1">Whole animal</tissue>
    </source>
</reference>
<dbReference type="Gene3D" id="2.80.10.50">
    <property type="match status" value="1"/>
</dbReference>
<evidence type="ECO:0008006" key="3">
    <source>
        <dbReference type="Google" id="ProtNLM"/>
    </source>
</evidence>
<comment type="caution">
    <text evidence="1">The sequence shown here is derived from an EMBL/GenBank/DDBJ whole genome shotgun (WGS) entry which is preliminary data.</text>
</comment>
<keyword evidence="2" id="KW-1185">Reference proteome</keyword>
<dbReference type="AlphaFoldDB" id="A0A9D4KVR4"/>
<sequence length="106" mass="11933">MSATFAIKHMSSGRFFHPKCGSSNPRNDTEIVLHSDVHTNMHWKFVLVKDHWGYIEHVASGKIIHPRDGRLTPGNDTGLVVHNDRHWGALFALDAVNHHVIHKGGK</sequence>
<dbReference type="Proteomes" id="UP000828390">
    <property type="component" value="Unassembled WGS sequence"/>
</dbReference>
<name>A0A9D4KVR4_DREPO</name>
<accession>A0A9D4KVR4</accession>